<dbReference type="Proteomes" id="UP000002514">
    <property type="component" value="Chromosome"/>
</dbReference>
<protein>
    <submittedName>
        <fullName evidence="1">Photorhabdus luminescens subsp. laumondii TTO1 complete genome segment 10/17</fullName>
    </submittedName>
</protein>
<keyword evidence="2" id="KW-1185">Reference proteome</keyword>
<accession>Q7N2Z8</accession>
<gene>
    <name evidence="1" type="ordered locus">plu2925</name>
</gene>
<dbReference type="HOGENOM" id="CLU_2992728_0_0_6"/>
<name>Q7N2Z8_PHOLL</name>
<reference evidence="2" key="1">
    <citation type="journal article" date="2003" name="Nat. Biotechnol.">
        <title>The genome sequence of the entomopathogenic bacterium Photorhabdus luminescens.</title>
        <authorList>
            <person name="Duchaud E."/>
            <person name="Rusniok C."/>
            <person name="Frangeul L."/>
            <person name="Buchrieser C."/>
            <person name="Givaudan A."/>
            <person name="Taourit S."/>
            <person name="Bocs S."/>
            <person name="Boursaux-Eude C."/>
            <person name="Chandler M."/>
            <person name="Charles J.-F."/>
            <person name="Dassa E."/>
            <person name="Derose R."/>
            <person name="Derzelle S."/>
            <person name="Freyssinet G."/>
            <person name="Gaudriault S."/>
            <person name="Medigue C."/>
            <person name="Lanois A."/>
            <person name="Powell K."/>
            <person name="Siguier P."/>
            <person name="Vincent R."/>
            <person name="Wingate V."/>
            <person name="Zouine M."/>
            <person name="Glaser P."/>
            <person name="Boemare N."/>
            <person name="Danchin A."/>
            <person name="Kunst F."/>
        </authorList>
    </citation>
    <scope>NUCLEOTIDE SEQUENCE [LARGE SCALE GENOMIC DNA]</scope>
    <source>
        <strain evidence="2">DSM 15139 / CIP 105565 / TT01</strain>
    </source>
</reference>
<proteinExistence type="predicted"/>
<organism evidence="1 2">
    <name type="scientific">Photorhabdus laumondii subsp. laumondii (strain DSM 15139 / CIP 105565 / TT01)</name>
    <name type="common">Photorhabdus luminescens subsp. laumondii</name>
    <dbReference type="NCBI Taxonomy" id="243265"/>
    <lineage>
        <taxon>Bacteria</taxon>
        <taxon>Pseudomonadati</taxon>
        <taxon>Pseudomonadota</taxon>
        <taxon>Gammaproteobacteria</taxon>
        <taxon>Enterobacterales</taxon>
        <taxon>Morganellaceae</taxon>
        <taxon>Photorhabdus</taxon>
    </lineage>
</organism>
<evidence type="ECO:0000313" key="1">
    <source>
        <dbReference type="EMBL" id="CAE15299.1"/>
    </source>
</evidence>
<sequence length="57" mass="6364">MLYVFIVTILCCSLRLFLALANHPDIRVPRAATSWAFLACSLCAFDGMNNTRNIVCL</sequence>
<dbReference type="KEGG" id="plu:plu2925"/>
<evidence type="ECO:0000313" key="2">
    <source>
        <dbReference type="Proteomes" id="UP000002514"/>
    </source>
</evidence>
<dbReference type="EMBL" id="BX571868">
    <property type="protein sequence ID" value="CAE15299.1"/>
    <property type="molecule type" value="Genomic_DNA"/>
</dbReference>
<dbReference type="AlphaFoldDB" id="Q7N2Z8"/>